<name>K9D9M9_9BURK</name>
<evidence type="ECO:0000259" key="7">
    <source>
        <dbReference type="PROSITE" id="PS51007"/>
    </source>
</evidence>
<evidence type="ECO:0000256" key="3">
    <source>
        <dbReference type="ARBA" id="ARBA00022723"/>
    </source>
</evidence>
<dbReference type="PATRIC" id="fig|883126.3.peg.4812"/>
<keyword evidence="1" id="KW-0813">Transport</keyword>
<dbReference type="GO" id="GO:0009055">
    <property type="term" value="F:electron transfer activity"/>
    <property type="evidence" value="ECO:0007669"/>
    <property type="project" value="InterPro"/>
</dbReference>
<dbReference type="PROSITE" id="PS51007">
    <property type="entry name" value="CYTC"/>
    <property type="match status" value="1"/>
</dbReference>
<dbReference type="InterPro" id="IPR036909">
    <property type="entry name" value="Cyt_c-like_dom_sf"/>
</dbReference>
<accession>K9D9M9</accession>
<protein>
    <recommendedName>
        <fullName evidence="7">Cytochrome c domain-containing protein</fullName>
    </recommendedName>
</protein>
<sequence length="138" mass="14284">MAMLGLVLALGGCGRSDTAADASVAAAGAPSPARIEAGRKLFARCAGCHQIGPNAGTIFGPHLNDVLGRKAGGVAGYAYSPALKASTLVWDERNLAAFIRDSEAVVPGNKMRFMNFMSEQQASDIVAYLATQGSREGR</sequence>
<dbReference type="GO" id="GO:0046872">
    <property type="term" value="F:metal ion binding"/>
    <property type="evidence" value="ECO:0007669"/>
    <property type="project" value="UniProtKB-KW"/>
</dbReference>
<feature type="domain" description="Cytochrome c" evidence="7">
    <location>
        <begin position="33"/>
        <end position="133"/>
    </location>
</feature>
<dbReference type="Pfam" id="PF00034">
    <property type="entry name" value="Cytochrom_C"/>
    <property type="match status" value="1"/>
</dbReference>
<gene>
    <name evidence="8" type="ORF">HMPREF9710_04764</name>
</gene>
<proteinExistence type="predicted"/>
<evidence type="ECO:0000256" key="1">
    <source>
        <dbReference type="ARBA" id="ARBA00022448"/>
    </source>
</evidence>
<dbReference type="HOGENOM" id="CLU_060944_2_1_4"/>
<dbReference type="GO" id="GO:0020037">
    <property type="term" value="F:heme binding"/>
    <property type="evidence" value="ECO:0007669"/>
    <property type="project" value="InterPro"/>
</dbReference>
<evidence type="ECO:0000256" key="4">
    <source>
        <dbReference type="ARBA" id="ARBA00022982"/>
    </source>
</evidence>
<evidence type="ECO:0000313" key="9">
    <source>
        <dbReference type="Proteomes" id="UP000009874"/>
    </source>
</evidence>
<evidence type="ECO:0000256" key="6">
    <source>
        <dbReference type="PROSITE-ProRule" id="PRU00433"/>
    </source>
</evidence>
<comment type="caution">
    <text evidence="8">The sequence shown here is derived from an EMBL/GenBank/DDBJ whole genome shotgun (WGS) entry which is preliminary data.</text>
</comment>
<dbReference type="AlphaFoldDB" id="K9D9M9"/>
<evidence type="ECO:0000256" key="2">
    <source>
        <dbReference type="ARBA" id="ARBA00022617"/>
    </source>
</evidence>
<keyword evidence="2 6" id="KW-0349">Heme</keyword>
<dbReference type="STRING" id="47229.LO55_3927"/>
<evidence type="ECO:0000313" key="8">
    <source>
        <dbReference type="EMBL" id="EKU79946.1"/>
    </source>
</evidence>
<dbReference type="SUPFAM" id="SSF46626">
    <property type="entry name" value="Cytochrome c"/>
    <property type="match status" value="1"/>
</dbReference>
<keyword evidence="4" id="KW-0249">Electron transport</keyword>
<keyword evidence="3 6" id="KW-0479">Metal-binding</keyword>
<keyword evidence="5 6" id="KW-0408">Iron</keyword>
<evidence type="ECO:0000256" key="5">
    <source>
        <dbReference type="ARBA" id="ARBA00023004"/>
    </source>
</evidence>
<dbReference type="Proteomes" id="UP000009874">
    <property type="component" value="Unassembled WGS sequence"/>
</dbReference>
<dbReference type="PRINTS" id="PR00604">
    <property type="entry name" value="CYTCHRMECIAB"/>
</dbReference>
<dbReference type="eggNOG" id="COG3474">
    <property type="taxonomic scope" value="Bacteria"/>
</dbReference>
<keyword evidence="9" id="KW-1185">Reference proteome</keyword>
<dbReference type="EMBL" id="AGZI01000061">
    <property type="protein sequence ID" value="EKU79946.1"/>
    <property type="molecule type" value="Genomic_DNA"/>
</dbReference>
<dbReference type="PANTHER" id="PTHR11961">
    <property type="entry name" value="CYTOCHROME C"/>
    <property type="match status" value="1"/>
</dbReference>
<organism evidence="8 9">
    <name type="scientific">Massilia timonae CCUG 45783</name>
    <dbReference type="NCBI Taxonomy" id="883126"/>
    <lineage>
        <taxon>Bacteria</taxon>
        <taxon>Pseudomonadati</taxon>
        <taxon>Pseudomonadota</taxon>
        <taxon>Betaproteobacteria</taxon>
        <taxon>Burkholderiales</taxon>
        <taxon>Oxalobacteraceae</taxon>
        <taxon>Telluria group</taxon>
        <taxon>Massilia</taxon>
    </lineage>
</organism>
<dbReference type="Gene3D" id="1.10.760.10">
    <property type="entry name" value="Cytochrome c-like domain"/>
    <property type="match status" value="1"/>
</dbReference>
<reference evidence="8 9" key="1">
    <citation type="submission" date="2012-09" db="EMBL/GenBank/DDBJ databases">
        <title>The Genome Sequence of Massilia timonae CCUG 45783.</title>
        <authorList>
            <consortium name="The Broad Institute Genome Sequencing Platform"/>
            <person name="Earl A."/>
            <person name="Ward D."/>
            <person name="Feldgarden M."/>
            <person name="Gevers D."/>
            <person name="Huys G."/>
            <person name="Walker B."/>
            <person name="Young S.K."/>
            <person name="Zeng Q."/>
            <person name="Gargeya S."/>
            <person name="Fitzgerald M."/>
            <person name="Haas B."/>
            <person name="Abouelleil A."/>
            <person name="Alvarado L."/>
            <person name="Arachchi H.M."/>
            <person name="Berlin A.M."/>
            <person name="Chapman S.B."/>
            <person name="Goldberg J."/>
            <person name="Griggs A."/>
            <person name="Gujja S."/>
            <person name="Hansen M."/>
            <person name="Howarth C."/>
            <person name="Imamovic A."/>
            <person name="Larimer J."/>
            <person name="McCowen C."/>
            <person name="Montmayeur A."/>
            <person name="Murphy C."/>
            <person name="Neiman D."/>
            <person name="Pearson M."/>
            <person name="Priest M."/>
            <person name="Roberts A."/>
            <person name="Saif S."/>
            <person name="Shea T."/>
            <person name="Sisk P."/>
            <person name="Sykes S."/>
            <person name="Wortman J."/>
            <person name="Nusbaum C."/>
            <person name="Birren B."/>
        </authorList>
    </citation>
    <scope>NUCLEOTIDE SEQUENCE [LARGE SCALE GENOMIC DNA]</scope>
    <source>
        <strain evidence="8 9">CCUG 45783</strain>
    </source>
</reference>
<dbReference type="InterPro" id="IPR009056">
    <property type="entry name" value="Cyt_c-like_dom"/>
</dbReference>
<dbReference type="InterPro" id="IPR002327">
    <property type="entry name" value="Cyt_c_1A/1B"/>
</dbReference>